<evidence type="ECO:0008006" key="5">
    <source>
        <dbReference type="Google" id="ProtNLM"/>
    </source>
</evidence>
<protein>
    <recommendedName>
        <fullName evidence="5">Dihydroorotate dehydrogenase</fullName>
    </recommendedName>
</protein>
<name>A0A0P8A9P1_9RHOB</name>
<dbReference type="Proteomes" id="UP000050413">
    <property type="component" value="Unassembled WGS sequence"/>
</dbReference>
<evidence type="ECO:0000313" key="4">
    <source>
        <dbReference type="Proteomes" id="UP000182045"/>
    </source>
</evidence>
<reference evidence="2 3" key="1">
    <citation type="submission" date="2015-09" db="EMBL/GenBank/DDBJ databases">
        <title>Identification and resolution of microdiversity through metagenomic sequencing of parallel consortia.</title>
        <authorList>
            <person name="Nelson W.C."/>
            <person name="Romine M.F."/>
            <person name="Lindemann S.R."/>
        </authorList>
    </citation>
    <scope>NUCLEOTIDE SEQUENCE [LARGE SCALE GENOMIC DNA]</scope>
    <source>
        <strain evidence="2">HL-91</strain>
    </source>
</reference>
<sequence>MTRKTSDDDLALFFEAGRSADLPDALRARILADAEAQLASAAGPTWRAKLLAWAQGWAMPSVAGGVGATLAGLYLGLVMPLSVYDAPVWMDGALGVFEQVTAPLVGVDDPLEMGFLQ</sequence>
<organism evidence="2 3">
    <name type="scientific">Roseibaca calidilacus</name>
    <dbReference type="NCBI Taxonomy" id="1666912"/>
    <lineage>
        <taxon>Bacteria</taxon>
        <taxon>Pseudomonadati</taxon>
        <taxon>Pseudomonadota</taxon>
        <taxon>Alphaproteobacteria</taxon>
        <taxon>Rhodobacterales</taxon>
        <taxon>Paracoccaceae</taxon>
        <taxon>Roseinatronobacter</taxon>
    </lineage>
</organism>
<dbReference type="RefSeq" id="WP_072247158.1">
    <property type="nucleotide sequence ID" value="NZ_FBYC01000004.1"/>
</dbReference>
<gene>
    <name evidence="1" type="ORF">Ga0058931_3153</name>
    <name evidence="2" type="ORF">HLUCCA05_05565</name>
</gene>
<evidence type="ECO:0000313" key="2">
    <source>
        <dbReference type="EMBL" id="KPP90883.1"/>
    </source>
</evidence>
<dbReference type="AlphaFoldDB" id="A0A0P8A9P1"/>
<dbReference type="OrthoDB" id="7875116at2"/>
<dbReference type="EMBL" id="LJSG01000016">
    <property type="protein sequence ID" value="KPP90883.1"/>
    <property type="molecule type" value="Genomic_DNA"/>
</dbReference>
<evidence type="ECO:0000313" key="3">
    <source>
        <dbReference type="Proteomes" id="UP000050413"/>
    </source>
</evidence>
<keyword evidence="4" id="KW-1185">Reference proteome</keyword>
<dbReference type="EMBL" id="FBYC01000004">
    <property type="protein sequence ID" value="CUX83733.1"/>
    <property type="molecule type" value="Genomic_DNA"/>
</dbReference>
<comment type="caution">
    <text evidence="2">The sequence shown here is derived from an EMBL/GenBank/DDBJ whole genome shotgun (WGS) entry which is preliminary data.</text>
</comment>
<dbReference type="Proteomes" id="UP000182045">
    <property type="component" value="Unassembled WGS sequence"/>
</dbReference>
<reference evidence="1 4" key="2">
    <citation type="submission" date="2016-01" db="EMBL/GenBank/DDBJ databases">
        <authorList>
            <person name="Varghese N."/>
        </authorList>
    </citation>
    <scope>NUCLEOTIDE SEQUENCE [LARGE SCALE GENOMIC DNA]</scope>
    <source>
        <strain evidence="1 4">HL-91</strain>
    </source>
</reference>
<dbReference type="STRING" id="1666912.Ga0058931_3153"/>
<evidence type="ECO:0000313" key="1">
    <source>
        <dbReference type="EMBL" id="CUX83733.1"/>
    </source>
</evidence>
<proteinExistence type="predicted"/>
<accession>A0A0P8A9P1</accession>